<dbReference type="Pfam" id="PF12831">
    <property type="entry name" value="FAD_oxidored"/>
    <property type="match status" value="1"/>
</dbReference>
<evidence type="ECO:0000256" key="5">
    <source>
        <dbReference type="ARBA" id="ARBA00023014"/>
    </source>
</evidence>
<name>A0A9D1KA18_9FIRM</name>
<dbReference type="Gene3D" id="3.50.50.60">
    <property type="entry name" value="FAD/NAD(P)-binding domain"/>
    <property type="match status" value="1"/>
</dbReference>
<dbReference type="GO" id="GO:0046872">
    <property type="term" value="F:metal ion binding"/>
    <property type="evidence" value="ECO:0007669"/>
    <property type="project" value="UniProtKB-KW"/>
</dbReference>
<keyword evidence="1" id="KW-0004">4Fe-4S</keyword>
<evidence type="ECO:0000256" key="4">
    <source>
        <dbReference type="ARBA" id="ARBA00023004"/>
    </source>
</evidence>
<evidence type="ECO:0000256" key="1">
    <source>
        <dbReference type="ARBA" id="ARBA00022485"/>
    </source>
</evidence>
<dbReference type="AlphaFoldDB" id="A0A9D1KA18"/>
<keyword evidence="3" id="KW-0560">Oxidoreductase</keyword>
<comment type="caution">
    <text evidence="6">The sequence shown here is derived from an EMBL/GenBank/DDBJ whole genome shotgun (WGS) entry which is preliminary data.</text>
</comment>
<keyword evidence="2" id="KW-0479">Metal-binding</keyword>
<evidence type="ECO:0000313" key="6">
    <source>
        <dbReference type="EMBL" id="HIT17168.1"/>
    </source>
</evidence>
<keyword evidence="5" id="KW-0411">Iron-sulfur</keyword>
<reference evidence="6" key="2">
    <citation type="journal article" date="2021" name="PeerJ">
        <title>Extensive microbial diversity within the chicken gut microbiome revealed by metagenomics and culture.</title>
        <authorList>
            <person name="Gilroy R."/>
            <person name="Ravi A."/>
            <person name="Getino M."/>
            <person name="Pursley I."/>
            <person name="Horton D.L."/>
            <person name="Alikhan N.F."/>
            <person name="Baker D."/>
            <person name="Gharbi K."/>
            <person name="Hall N."/>
            <person name="Watson M."/>
            <person name="Adriaenssens E.M."/>
            <person name="Foster-Nyarko E."/>
            <person name="Jarju S."/>
            <person name="Secka A."/>
            <person name="Antonio M."/>
            <person name="Oren A."/>
            <person name="Chaudhuri R.R."/>
            <person name="La Ragione R."/>
            <person name="Hildebrand F."/>
            <person name="Pallen M.J."/>
        </authorList>
    </citation>
    <scope>NUCLEOTIDE SEQUENCE</scope>
    <source>
        <strain evidence="6">14508</strain>
    </source>
</reference>
<dbReference type="GO" id="GO:0051539">
    <property type="term" value="F:4 iron, 4 sulfur cluster binding"/>
    <property type="evidence" value="ECO:0007669"/>
    <property type="project" value="UniProtKB-KW"/>
</dbReference>
<dbReference type="SUPFAM" id="SSF51905">
    <property type="entry name" value="FAD/NAD(P)-binding domain"/>
    <property type="match status" value="1"/>
</dbReference>
<sequence>MKTILYNQKEIKVLNSCDVLVIGGGTSGVVVALSALNQKQSVIILEKGIYLGGSETRALVHPFMATKVGGGTLTKELNEEFLKYSPDSKYNAGPYALSFNGEDFATFYDQKIRESKGQIYYDATFIDVIKENNKISYAIAYIHNDLYAIEAKTFVDTTAEALVSKAAGVPIDDQGENGMHQSVSLRFEMANVDYFKLCDFLRSIQYQGFGIPAVEDSNHLEFIRDKALIPYFEKAIQDGVITSADVKYIQGFAVPGKPNVMSFNCPELPNCKDVNTPDGFSYYASEGRMMVQRFSRFLKGYIPGFENAFVSKIADMLGIRESVRIIGDYVLTEQDYLNQAKFKDGIAKADWYVDVHHDHEIKEEDLHRYQPGEYYEIPYRCLISKHCDNLIVGGRHLSCSFRVEASVRIQATLRDIAEVIGKACAYSNQNHIDLNKINGEIFKCK</sequence>
<proteinExistence type="predicted"/>
<evidence type="ECO:0000313" key="7">
    <source>
        <dbReference type="Proteomes" id="UP000886893"/>
    </source>
</evidence>
<evidence type="ECO:0000256" key="2">
    <source>
        <dbReference type="ARBA" id="ARBA00022723"/>
    </source>
</evidence>
<protein>
    <submittedName>
        <fullName evidence="6">FAD-dependent oxidoreductase</fullName>
    </submittedName>
</protein>
<accession>A0A9D1KA18</accession>
<dbReference type="PANTHER" id="PTHR43498:SF1">
    <property type="entry name" value="COB--COM HETERODISULFIDE REDUCTASE IRON-SULFUR SUBUNIT A"/>
    <property type="match status" value="1"/>
</dbReference>
<dbReference type="Proteomes" id="UP000886893">
    <property type="component" value="Unassembled WGS sequence"/>
</dbReference>
<gene>
    <name evidence="6" type="ORF">IAD04_02160</name>
</gene>
<evidence type="ECO:0000256" key="3">
    <source>
        <dbReference type="ARBA" id="ARBA00023002"/>
    </source>
</evidence>
<dbReference type="InterPro" id="IPR036188">
    <property type="entry name" value="FAD/NAD-bd_sf"/>
</dbReference>
<dbReference type="GO" id="GO:0016491">
    <property type="term" value="F:oxidoreductase activity"/>
    <property type="evidence" value="ECO:0007669"/>
    <property type="project" value="UniProtKB-KW"/>
</dbReference>
<keyword evidence="4" id="KW-0408">Iron</keyword>
<reference evidence="6" key="1">
    <citation type="submission" date="2020-10" db="EMBL/GenBank/DDBJ databases">
        <authorList>
            <person name="Gilroy R."/>
        </authorList>
    </citation>
    <scope>NUCLEOTIDE SEQUENCE</scope>
    <source>
        <strain evidence="6">14508</strain>
    </source>
</reference>
<dbReference type="InterPro" id="IPR039650">
    <property type="entry name" value="HdrA-like"/>
</dbReference>
<dbReference type="EMBL" id="DVKI01000068">
    <property type="protein sequence ID" value="HIT17168.1"/>
    <property type="molecule type" value="Genomic_DNA"/>
</dbReference>
<organism evidence="6 7">
    <name type="scientific">Candidatus Caccosoma faecigallinarum</name>
    <dbReference type="NCBI Taxonomy" id="2840720"/>
    <lineage>
        <taxon>Bacteria</taxon>
        <taxon>Bacillati</taxon>
        <taxon>Bacillota</taxon>
        <taxon>Bacillota incertae sedis</taxon>
        <taxon>Candidatus Caccosoma</taxon>
    </lineage>
</organism>
<dbReference type="PANTHER" id="PTHR43498">
    <property type="entry name" value="FERREDOXIN:COB-COM HETERODISULFIDE REDUCTASE SUBUNIT A"/>
    <property type="match status" value="1"/>
</dbReference>